<keyword evidence="2" id="KW-1185">Reference proteome</keyword>
<name>A0A2X0LVS4_9BASI</name>
<accession>A0A2X0LVS4</accession>
<dbReference type="Proteomes" id="UP000249464">
    <property type="component" value="Unassembled WGS sequence"/>
</dbReference>
<dbReference type="EMBL" id="FQNC01000013">
    <property type="protein sequence ID" value="SGY15411.1"/>
    <property type="molecule type" value="Genomic_DNA"/>
</dbReference>
<organism evidence="1 2">
    <name type="scientific">Microbotryum silenes-dioicae</name>
    <dbReference type="NCBI Taxonomy" id="796604"/>
    <lineage>
        <taxon>Eukaryota</taxon>
        <taxon>Fungi</taxon>
        <taxon>Dikarya</taxon>
        <taxon>Basidiomycota</taxon>
        <taxon>Pucciniomycotina</taxon>
        <taxon>Microbotryomycetes</taxon>
        <taxon>Microbotryales</taxon>
        <taxon>Microbotryaceae</taxon>
        <taxon>Microbotryum</taxon>
    </lineage>
</organism>
<evidence type="ECO:0000313" key="1">
    <source>
        <dbReference type="EMBL" id="SGY15411.1"/>
    </source>
</evidence>
<sequence length="40" mass="4471">MTRLDQHRLVLGVGRPVIETWLENAGVNDDELTRLAAVVL</sequence>
<evidence type="ECO:0000313" key="2">
    <source>
        <dbReference type="Proteomes" id="UP000249464"/>
    </source>
</evidence>
<dbReference type="AlphaFoldDB" id="A0A2X0LVS4"/>
<gene>
    <name evidence="1" type="primary">BQ5605_C013g07361</name>
    <name evidence="1" type="ORF">BQ5605_C013G07361</name>
</gene>
<protein>
    <submittedName>
        <fullName evidence="1">BQ5605_C013g07361 protein</fullName>
    </submittedName>
</protein>
<reference evidence="1 2" key="1">
    <citation type="submission" date="2016-11" db="EMBL/GenBank/DDBJ databases">
        <authorList>
            <person name="Jaros S."/>
            <person name="Januszkiewicz K."/>
            <person name="Wedrychowicz H."/>
        </authorList>
    </citation>
    <scope>NUCLEOTIDE SEQUENCE [LARGE SCALE GENOMIC DNA]</scope>
</reference>
<proteinExistence type="predicted"/>